<evidence type="ECO:0000313" key="3">
    <source>
        <dbReference type="Proteomes" id="UP000321922"/>
    </source>
</evidence>
<keyword evidence="1" id="KW-0812">Transmembrane</keyword>
<keyword evidence="3" id="KW-1185">Reference proteome</keyword>
<organism evidence="2 3">
    <name type="scientific">Vibrio sagamiensis NBRC 104589</name>
    <dbReference type="NCBI Taxonomy" id="1219064"/>
    <lineage>
        <taxon>Bacteria</taxon>
        <taxon>Pseudomonadati</taxon>
        <taxon>Pseudomonadota</taxon>
        <taxon>Gammaproteobacteria</taxon>
        <taxon>Vibrionales</taxon>
        <taxon>Vibrionaceae</taxon>
        <taxon>Vibrio</taxon>
    </lineage>
</organism>
<feature type="transmembrane region" description="Helical" evidence="1">
    <location>
        <begin position="7"/>
        <end position="28"/>
    </location>
</feature>
<sequence>MDIINLFFETYLIIGGFVTLYVLFMFFTTGHNVFDSPVKPNLAFSNKVSYVLVMSYLFPIFYGVFFNEVLNLRSNVKQAIKPNDRP</sequence>
<protein>
    <submittedName>
        <fullName evidence="2">Uncharacterized protein</fullName>
    </submittedName>
</protein>
<dbReference type="AlphaFoldDB" id="A0A511QMJ1"/>
<evidence type="ECO:0000256" key="1">
    <source>
        <dbReference type="SAM" id="Phobius"/>
    </source>
</evidence>
<proteinExistence type="predicted"/>
<gene>
    <name evidence="2" type="ORF">VSA01S_38440</name>
</gene>
<keyword evidence="1" id="KW-0472">Membrane</keyword>
<evidence type="ECO:0000313" key="2">
    <source>
        <dbReference type="EMBL" id="GEM77732.1"/>
    </source>
</evidence>
<accession>A0A511QMJ1</accession>
<comment type="caution">
    <text evidence="2">The sequence shown here is derived from an EMBL/GenBank/DDBJ whole genome shotgun (WGS) entry which is preliminary data.</text>
</comment>
<feature type="transmembrane region" description="Helical" evidence="1">
    <location>
        <begin position="48"/>
        <end position="70"/>
    </location>
</feature>
<dbReference type="EMBL" id="BJXJ01000115">
    <property type="protein sequence ID" value="GEM77732.1"/>
    <property type="molecule type" value="Genomic_DNA"/>
</dbReference>
<reference evidence="2 3" key="1">
    <citation type="submission" date="2019-07" db="EMBL/GenBank/DDBJ databases">
        <title>Whole genome shotgun sequence of Vibrio sagamiensis NBRC 104589.</title>
        <authorList>
            <person name="Hosoyama A."/>
            <person name="Uohara A."/>
            <person name="Ohji S."/>
            <person name="Ichikawa N."/>
        </authorList>
    </citation>
    <scope>NUCLEOTIDE SEQUENCE [LARGE SCALE GENOMIC DNA]</scope>
    <source>
        <strain evidence="2 3">NBRC 104589</strain>
    </source>
</reference>
<dbReference type="Proteomes" id="UP000321922">
    <property type="component" value="Unassembled WGS sequence"/>
</dbReference>
<keyword evidence="1" id="KW-1133">Transmembrane helix</keyword>
<name>A0A511QMJ1_9VIBR</name>